<dbReference type="RefSeq" id="XP_019536140.2">
    <property type="nucleotide sequence ID" value="XM_019680595.3"/>
</dbReference>
<organism evidence="10 11">
    <name type="scientific">Aedes albopictus</name>
    <name type="common">Asian tiger mosquito</name>
    <name type="synonym">Stegomyia albopicta</name>
    <dbReference type="NCBI Taxonomy" id="7160"/>
    <lineage>
        <taxon>Eukaryota</taxon>
        <taxon>Metazoa</taxon>
        <taxon>Ecdysozoa</taxon>
        <taxon>Arthropoda</taxon>
        <taxon>Hexapoda</taxon>
        <taxon>Insecta</taxon>
        <taxon>Pterygota</taxon>
        <taxon>Neoptera</taxon>
        <taxon>Endopterygota</taxon>
        <taxon>Diptera</taxon>
        <taxon>Nematocera</taxon>
        <taxon>Culicoidea</taxon>
        <taxon>Culicidae</taxon>
        <taxon>Culicinae</taxon>
        <taxon>Aedini</taxon>
        <taxon>Aedes</taxon>
        <taxon>Stegomyia</taxon>
    </lineage>
</organism>
<dbReference type="InterPro" id="IPR013087">
    <property type="entry name" value="Znf_C2H2_type"/>
</dbReference>
<dbReference type="InterPro" id="IPR036236">
    <property type="entry name" value="Znf_C2H2_sf"/>
</dbReference>
<reference evidence="10" key="2">
    <citation type="submission" date="2025-05" db="UniProtKB">
        <authorList>
            <consortium name="EnsemblMetazoa"/>
        </authorList>
    </citation>
    <scope>IDENTIFICATION</scope>
    <source>
        <strain evidence="10">Foshan</strain>
    </source>
</reference>
<dbReference type="SUPFAM" id="SSF57667">
    <property type="entry name" value="beta-beta-alpha zinc fingers"/>
    <property type="match status" value="2"/>
</dbReference>
<dbReference type="InterPro" id="IPR012934">
    <property type="entry name" value="Znf_AD"/>
</dbReference>
<dbReference type="PROSITE" id="PS00028">
    <property type="entry name" value="ZINC_FINGER_C2H2_1"/>
    <property type="match status" value="3"/>
</dbReference>
<accession>A0ABM1XTW7</accession>
<evidence type="ECO:0000256" key="7">
    <source>
        <dbReference type="PROSITE-ProRule" id="PRU00042"/>
    </source>
</evidence>
<feature type="compositionally biased region" description="Basic and acidic residues" evidence="8">
    <location>
        <begin position="412"/>
        <end position="436"/>
    </location>
</feature>
<dbReference type="SMART" id="SM00868">
    <property type="entry name" value="zf-AD"/>
    <property type="match status" value="1"/>
</dbReference>
<protein>
    <recommendedName>
        <fullName evidence="9">C2H2-type domain-containing protein</fullName>
    </recommendedName>
</protein>
<evidence type="ECO:0000256" key="3">
    <source>
        <dbReference type="ARBA" id="ARBA00022771"/>
    </source>
</evidence>
<dbReference type="Proteomes" id="UP000069940">
    <property type="component" value="Unassembled WGS sequence"/>
</dbReference>
<sequence length="617" mass="70397">MNSRRCKRSGSPENVLVSFVEVKEEPDEQAYECSASMQAGDARRSSRVVNKCAGDLQAKMPENKETKTHYRRSRATQVNSEDIDMINVKKFDALNTNAENKPIRAIGTESVIPQCRFCLRRVSRENLKIILRKHSTKALAAFQIRVFHHDAYPLACVNCLNMIDIIFDYKSAVTKARKLLLNKRMYLENNGWDDSVNIESFNQCKSAIEQHRMQIEAIYDEHMVRDERRNTQILEPKMELSIEDSAAPDIRNETIHAQNASTANLVHDESAAVELVLESDIGDVESVLKTVVEDVSVDSGNIINAGDGFELPADNSEATPPNIESLENENGVPSRRRRKVKEKKVYYSSESEQNIEDDDYNPGDANSSDNDDDDLDYIPVSLALELKEIVKSESEVEVPVVSEPTKRKYKKRSDVPRKPRAKEQYPRKPRKPRESALNRPPDYKPPSIQPVLCDLCGESVRPETIEGHRNRHLGIKPYNCPVEGCDWTFHGRANLSNHLRRMHPEKGVQSLKCDICGKFIRGKPGILNEHKKLHFLKEKSYVCPVCGKGFTLNRYLRQHSVIHTGLFPYECGYCGKKFNNKWSMKTHEKNMHEKKNQIPTSYDSAMETEQAGQAYME</sequence>
<dbReference type="SMART" id="SM00355">
    <property type="entry name" value="ZnF_C2H2"/>
    <property type="match status" value="5"/>
</dbReference>
<dbReference type="PANTHER" id="PTHR24388:SF53">
    <property type="entry name" value="CHORION TRANSCRIPTION FACTOR CF2-RELATED"/>
    <property type="match status" value="1"/>
</dbReference>
<keyword evidence="1" id="KW-0479">Metal-binding</keyword>
<dbReference type="PANTHER" id="PTHR24388">
    <property type="entry name" value="ZINC FINGER PROTEIN"/>
    <property type="match status" value="1"/>
</dbReference>
<reference evidence="11" key="1">
    <citation type="journal article" date="2015" name="Proc. Natl. Acad. Sci. U.S.A.">
        <title>Genome sequence of the Asian Tiger mosquito, Aedes albopictus, reveals insights into its biology, genetics, and evolution.</title>
        <authorList>
            <person name="Chen X.G."/>
            <person name="Jiang X."/>
            <person name="Gu J."/>
            <person name="Xu M."/>
            <person name="Wu Y."/>
            <person name="Deng Y."/>
            <person name="Zhang C."/>
            <person name="Bonizzoni M."/>
            <person name="Dermauw W."/>
            <person name="Vontas J."/>
            <person name="Armbruster P."/>
            <person name="Huang X."/>
            <person name="Yang Y."/>
            <person name="Zhang H."/>
            <person name="He W."/>
            <person name="Peng H."/>
            <person name="Liu Y."/>
            <person name="Wu K."/>
            <person name="Chen J."/>
            <person name="Lirakis M."/>
            <person name="Topalis P."/>
            <person name="Van Leeuwen T."/>
            <person name="Hall A.B."/>
            <person name="Jiang X."/>
            <person name="Thorpe C."/>
            <person name="Mueller R.L."/>
            <person name="Sun C."/>
            <person name="Waterhouse R.M."/>
            <person name="Yan G."/>
            <person name="Tu Z.J."/>
            <person name="Fang X."/>
            <person name="James A.A."/>
        </authorList>
    </citation>
    <scope>NUCLEOTIDE SEQUENCE [LARGE SCALE GENOMIC DNA]</scope>
    <source>
        <strain evidence="11">Foshan</strain>
    </source>
</reference>
<evidence type="ECO:0000313" key="11">
    <source>
        <dbReference type="Proteomes" id="UP000069940"/>
    </source>
</evidence>
<dbReference type="Pfam" id="PF13894">
    <property type="entry name" value="zf-C2H2_4"/>
    <property type="match status" value="1"/>
</dbReference>
<keyword evidence="2" id="KW-0677">Repeat</keyword>
<feature type="region of interest" description="Disordered" evidence="8">
    <location>
        <begin position="393"/>
        <end position="445"/>
    </location>
</feature>
<evidence type="ECO:0000256" key="2">
    <source>
        <dbReference type="ARBA" id="ARBA00022737"/>
    </source>
</evidence>
<keyword evidence="5" id="KW-0539">Nucleus</keyword>
<keyword evidence="11" id="KW-1185">Reference proteome</keyword>
<feature type="domain" description="C2H2-type" evidence="9">
    <location>
        <begin position="569"/>
        <end position="597"/>
    </location>
</feature>
<evidence type="ECO:0000256" key="5">
    <source>
        <dbReference type="ARBA" id="ARBA00023242"/>
    </source>
</evidence>
<keyword evidence="3 7" id="KW-0863">Zinc-finger</keyword>
<dbReference type="PROSITE" id="PS50157">
    <property type="entry name" value="ZINC_FINGER_C2H2_2"/>
    <property type="match status" value="3"/>
</dbReference>
<evidence type="ECO:0000256" key="4">
    <source>
        <dbReference type="ARBA" id="ARBA00022833"/>
    </source>
</evidence>
<evidence type="ECO:0000313" key="10">
    <source>
        <dbReference type="EnsemblMetazoa" id="AALFPA23_002807.P2844"/>
    </source>
</evidence>
<dbReference type="InterPro" id="IPR050527">
    <property type="entry name" value="Snail/Krueppel_Znf"/>
</dbReference>
<keyword evidence="4" id="KW-0862">Zinc</keyword>
<evidence type="ECO:0000259" key="9">
    <source>
        <dbReference type="PROSITE" id="PS50157"/>
    </source>
</evidence>
<feature type="region of interest" description="Disordered" evidence="8">
    <location>
        <begin position="307"/>
        <end position="375"/>
    </location>
</feature>
<dbReference type="GeneID" id="109407529"/>
<name>A0ABM1XTW7_AEDAL</name>
<evidence type="ECO:0000256" key="1">
    <source>
        <dbReference type="ARBA" id="ARBA00022723"/>
    </source>
</evidence>
<feature type="domain" description="C2H2-type" evidence="9">
    <location>
        <begin position="541"/>
        <end position="568"/>
    </location>
</feature>
<dbReference type="EnsemblMetazoa" id="AALFPA23_002807.R2844">
    <property type="protein sequence ID" value="AALFPA23_002807.P2844"/>
    <property type="gene ID" value="AALFPA23_002807"/>
</dbReference>
<evidence type="ECO:0000256" key="8">
    <source>
        <dbReference type="SAM" id="MobiDB-lite"/>
    </source>
</evidence>
<dbReference type="Pfam" id="PF00096">
    <property type="entry name" value="zf-C2H2"/>
    <property type="match status" value="2"/>
</dbReference>
<dbReference type="Gene3D" id="3.30.160.60">
    <property type="entry name" value="Classic Zinc Finger"/>
    <property type="match status" value="3"/>
</dbReference>
<evidence type="ECO:0000256" key="6">
    <source>
        <dbReference type="ARBA" id="ARBA00037948"/>
    </source>
</evidence>
<comment type="similarity">
    <text evidence="6">Belongs to the snail C2H2-type zinc-finger protein family.</text>
</comment>
<proteinExistence type="inferred from homology"/>
<feature type="domain" description="C2H2-type" evidence="9">
    <location>
        <begin position="478"/>
        <end position="503"/>
    </location>
</feature>